<dbReference type="InterPro" id="IPR022907">
    <property type="entry name" value="VapC_family"/>
</dbReference>
<dbReference type="PANTHER" id="PTHR33653">
    <property type="entry name" value="RIBONUCLEASE VAPC2"/>
    <property type="match status" value="1"/>
</dbReference>
<evidence type="ECO:0000256" key="4">
    <source>
        <dbReference type="ARBA" id="ARBA00022723"/>
    </source>
</evidence>
<gene>
    <name evidence="8" type="primary">vapC</name>
    <name evidence="10" type="ORF">JM946_11645</name>
</gene>
<evidence type="ECO:0000313" key="11">
    <source>
        <dbReference type="Proteomes" id="UP000661077"/>
    </source>
</evidence>
<keyword evidence="5 8" id="KW-0378">Hydrolase</keyword>
<keyword evidence="11" id="KW-1185">Reference proteome</keyword>
<dbReference type="HAMAP" id="MF_00265">
    <property type="entry name" value="VapC_Nob1"/>
    <property type="match status" value="1"/>
</dbReference>
<accession>A0ABS1WWR8</accession>
<dbReference type="CDD" id="cd18746">
    <property type="entry name" value="PIN_VapC4-5_FitB-like"/>
    <property type="match status" value="1"/>
</dbReference>
<dbReference type="EC" id="3.1.-.-" evidence="8"/>
<comment type="cofactor">
    <cofactor evidence="1 8">
        <name>Mg(2+)</name>
        <dbReference type="ChEBI" id="CHEBI:18420"/>
    </cofactor>
</comment>
<sequence length="138" mass="15635">MYLVDTDVIREARKGDKANAGVHEFFRNAARDDVTLFLSVVTIGEMRQGVENIRRRGDKPQADCLERWLDKVTTEFSEAILSFDEEAAQVWGRLRSPHPENPLDKQIAATALIYDLTVVTRNSAHCQPTGVRILDPLR</sequence>
<dbReference type="InterPro" id="IPR029060">
    <property type="entry name" value="PIN-like_dom_sf"/>
</dbReference>
<protein>
    <recommendedName>
        <fullName evidence="8">Ribonuclease VapC</fullName>
        <shortName evidence="8">RNase VapC</shortName>
        <ecNumber evidence="8">3.1.-.-</ecNumber>
    </recommendedName>
    <alternativeName>
        <fullName evidence="8">Toxin VapC</fullName>
    </alternativeName>
</protein>
<evidence type="ECO:0000256" key="3">
    <source>
        <dbReference type="ARBA" id="ARBA00022722"/>
    </source>
</evidence>
<evidence type="ECO:0000256" key="5">
    <source>
        <dbReference type="ARBA" id="ARBA00022801"/>
    </source>
</evidence>
<keyword evidence="8" id="KW-0800">Toxin</keyword>
<dbReference type="EMBL" id="JAEVLS010000002">
    <property type="protein sequence ID" value="MBM0105408.1"/>
    <property type="molecule type" value="Genomic_DNA"/>
</dbReference>
<evidence type="ECO:0000256" key="1">
    <source>
        <dbReference type="ARBA" id="ARBA00001946"/>
    </source>
</evidence>
<proteinExistence type="inferred from homology"/>
<name>A0ABS1WWR8_9GAMM</name>
<dbReference type="InterPro" id="IPR050556">
    <property type="entry name" value="Type_II_TA_system_RNase"/>
</dbReference>
<evidence type="ECO:0000256" key="7">
    <source>
        <dbReference type="ARBA" id="ARBA00038093"/>
    </source>
</evidence>
<evidence type="ECO:0000256" key="2">
    <source>
        <dbReference type="ARBA" id="ARBA00022649"/>
    </source>
</evidence>
<reference evidence="10 11" key="1">
    <citation type="journal article" date="2021" name="Int. J. Syst. Evol. Microbiol.">
        <title>Steroidobacter gossypii sp. nov., isolated from soil of cotton cropping field.</title>
        <authorList>
            <person name="Huang R."/>
            <person name="Yang S."/>
            <person name="Zhen C."/>
            <person name="Liu W."/>
        </authorList>
    </citation>
    <scope>NUCLEOTIDE SEQUENCE [LARGE SCALE GENOMIC DNA]</scope>
    <source>
        <strain evidence="10 11">S1-65</strain>
    </source>
</reference>
<keyword evidence="4 8" id="KW-0479">Metal-binding</keyword>
<feature type="domain" description="PIN" evidence="9">
    <location>
        <begin position="2"/>
        <end position="124"/>
    </location>
</feature>
<keyword evidence="2 8" id="KW-1277">Toxin-antitoxin system</keyword>
<evidence type="ECO:0000313" key="10">
    <source>
        <dbReference type="EMBL" id="MBM0105408.1"/>
    </source>
</evidence>
<evidence type="ECO:0000259" key="9">
    <source>
        <dbReference type="Pfam" id="PF01850"/>
    </source>
</evidence>
<dbReference type="Gene3D" id="3.40.50.1010">
    <property type="entry name" value="5'-nuclease"/>
    <property type="match status" value="1"/>
</dbReference>
<keyword evidence="6 8" id="KW-0460">Magnesium</keyword>
<organism evidence="10 11">
    <name type="scientific">Steroidobacter gossypii</name>
    <dbReference type="NCBI Taxonomy" id="2805490"/>
    <lineage>
        <taxon>Bacteria</taxon>
        <taxon>Pseudomonadati</taxon>
        <taxon>Pseudomonadota</taxon>
        <taxon>Gammaproteobacteria</taxon>
        <taxon>Steroidobacterales</taxon>
        <taxon>Steroidobacteraceae</taxon>
        <taxon>Steroidobacter</taxon>
    </lineage>
</organism>
<dbReference type="Proteomes" id="UP000661077">
    <property type="component" value="Unassembled WGS sequence"/>
</dbReference>
<dbReference type="Pfam" id="PF01850">
    <property type="entry name" value="PIN"/>
    <property type="match status" value="1"/>
</dbReference>
<comment type="similarity">
    <text evidence="7 8">Belongs to the PINc/VapC protein family.</text>
</comment>
<keyword evidence="3 8" id="KW-0540">Nuclease</keyword>
<dbReference type="SUPFAM" id="SSF88723">
    <property type="entry name" value="PIN domain-like"/>
    <property type="match status" value="1"/>
</dbReference>
<feature type="binding site" evidence="8">
    <location>
        <position position="104"/>
    </location>
    <ligand>
        <name>Mg(2+)</name>
        <dbReference type="ChEBI" id="CHEBI:18420"/>
    </ligand>
</feature>
<comment type="function">
    <text evidence="8">Toxic component of a toxin-antitoxin (TA) system. An RNase.</text>
</comment>
<evidence type="ECO:0000256" key="6">
    <source>
        <dbReference type="ARBA" id="ARBA00022842"/>
    </source>
</evidence>
<dbReference type="InterPro" id="IPR002716">
    <property type="entry name" value="PIN_dom"/>
</dbReference>
<evidence type="ECO:0000256" key="8">
    <source>
        <dbReference type="HAMAP-Rule" id="MF_00265"/>
    </source>
</evidence>
<comment type="caution">
    <text evidence="10">The sequence shown here is derived from an EMBL/GenBank/DDBJ whole genome shotgun (WGS) entry which is preliminary data.</text>
</comment>
<dbReference type="RefSeq" id="WP_203167452.1">
    <property type="nucleotide sequence ID" value="NZ_JAEVLS010000002.1"/>
</dbReference>
<dbReference type="PANTHER" id="PTHR33653:SF1">
    <property type="entry name" value="RIBONUCLEASE VAPC2"/>
    <property type="match status" value="1"/>
</dbReference>
<feature type="binding site" evidence="8">
    <location>
        <position position="5"/>
    </location>
    <ligand>
        <name>Mg(2+)</name>
        <dbReference type="ChEBI" id="CHEBI:18420"/>
    </ligand>
</feature>